<dbReference type="InterPro" id="IPR009061">
    <property type="entry name" value="DNA-bd_dom_put_sf"/>
</dbReference>
<organism evidence="2 3">
    <name type="scientific">Deinococcus ruber</name>
    <dbReference type="NCBI Taxonomy" id="1848197"/>
    <lineage>
        <taxon>Bacteria</taxon>
        <taxon>Thermotogati</taxon>
        <taxon>Deinococcota</taxon>
        <taxon>Deinococci</taxon>
        <taxon>Deinococcales</taxon>
        <taxon>Deinococcaceae</taxon>
        <taxon>Deinococcus</taxon>
    </lineage>
</organism>
<dbReference type="RefSeq" id="WP_229776179.1">
    <property type="nucleotide sequence ID" value="NZ_BMQL01000024.1"/>
</dbReference>
<dbReference type="Gene3D" id="1.10.1660.10">
    <property type="match status" value="1"/>
</dbReference>
<dbReference type="Proteomes" id="UP000603865">
    <property type="component" value="Unassembled WGS sequence"/>
</dbReference>
<evidence type="ECO:0000259" key="1">
    <source>
        <dbReference type="PROSITE" id="PS50937"/>
    </source>
</evidence>
<dbReference type="Pfam" id="PF00376">
    <property type="entry name" value="MerR"/>
    <property type="match status" value="1"/>
</dbReference>
<dbReference type="AlphaFoldDB" id="A0A918FBU8"/>
<gene>
    <name evidence="2" type="ORF">GCM10008957_35430</name>
</gene>
<comment type="caution">
    <text evidence="2">The sequence shown here is derived from an EMBL/GenBank/DDBJ whole genome shotgun (WGS) entry which is preliminary data.</text>
</comment>
<accession>A0A918FBU8</accession>
<dbReference type="EMBL" id="BMQL01000024">
    <property type="protein sequence ID" value="GGR19950.1"/>
    <property type="molecule type" value="Genomic_DNA"/>
</dbReference>
<name>A0A918FBU8_9DEIO</name>
<keyword evidence="3" id="KW-1185">Reference proteome</keyword>
<evidence type="ECO:0000313" key="3">
    <source>
        <dbReference type="Proteomes" id="UP000603865"/>
    </source>
</evidence>
<proteinExistence type="predicted"/>
<dbReference type="PROSITE" id="PS50937">
    <property type="entry name" value="HTH_MERR_2"/>
    <property type="match status" value="1"/>
</dbReference>
<protein>
    <recommendedName>
        <fullName evidence="1">HTH merR-type domain-containing protein</fullName>
    </recommendedName>
</protein>
<reference evidence="2" key="2">
    <citation type="submission" date="2020-09" db="EMBL/GenBank/DDBJ databases">
        <authorList>
            <person name="Sun Q."/>
            <person name="Ohkuma M."/>
        </authorList>
    </citation>
    <scope>NUCLEOTIDE SEQUENCE</scope>
    <source>
        <strain evidence="2">JCM 31311</strain>
    </source>
</reference>
<dbReference type="InterPro" id="IPR000551">
    <property type="entry name" value="MerR-type_HTH_dom"/>
</dbReference>
<evidence type="ECO:0000313" key="2">
    <source>
        <dbReference type="EMBL" id="GGR19950.1"/>
    </source>
</evidence>
<sequence>MKDMSKIRIGELAEQAGVNTETIRYYERLHHDFRVIRRCLGGQSAVGDVIGQAGHGQN</sequence>
<feature type="domain" description="HTH merR-type" evidence="1">
    <location>
        <begin position="6"/>
        <end position="30"/>
    </location>
</feature>
<dbReference type="SUPFAM" id="SSF46955">
    <property type="entry name" value="Putative DNA-binding domain"/>
    <property type="match status" value="1"/>
</dbReference>
<reference evidence="2" key="1">
    <citation type="journal article" date="2014" name="Int. J. Syst. Evol. Microbiol.">
        <title>Complete genome sequence of Corynebacterium casei LMG S-19264T (=DSM 44701T), isolated from a smear-ripened cheese.</title>
        <authorList>
            <consortium name="US DOE Joint Genome Institute (JGI-PGF)"/>
            <person name="Walter F."/>
            <person name="Albersmeier A."/>
            <person name="Kalinowski J."/>
            <person name="Ruckert C."/>
        </authorList>
    </citation>
    <scope>NUCLEOTIDE SEQUENCE</scope>
    <source>
        <strain evidence="2">JCM 31311</strain>
    </source>
</reference>
<dbReference type="GO" id="GO:0003677">
    <property type="term" value="F:DNA binding"/>
    <property type="evidence" value="ECO:0007669"/>
    <property type="project" value="InterPro"/>
</dbReference>
<dbReference type="GO" id="GO:0006355">
    <property type="term" value="P:regulation of DNA-templated transcription"/>
    <property type="evidence" value="ECO:0007669"/>
    <property type="project" value="InterPro"/>
</dbReference>